<feature type="active site" description="Proton donor" evidence="3">
    <location>
        <position position="84"/>
    </location>
</feature>
<gene>
    <name evidence="4" type="ORF">XJ32_03665</name>
</gene>
<dbReference type="GO" id="GO:0006402">
    <property type="term" value="P:mRNA catabolic process"/>
    <property type="evidence" value="ECO:0007669"/>
    <property type="project" value="TreeGrafter"/>
</dbReference>
<evidence type="ECO:0008006" key="6">
    <source>
        <dbReference type="Google" id="ProtNLM"/>
    </source>
</evidence>
<dbReference type="FunFam" id="3.30.2310.20:FF:000003">
    <property type="entry name" value="Type II toxin-antitoxin system YafQ family toxin"/>
    <property type="match status" value="1"/>
</dbReference>
<organism evidence="4 5">
    <name type="scientific">Helicobacter bilis</name>
    <dbReference type="NCBI Taxonomy" id="37372"/>
    <lineage>
        <taxon>Bacteria</taxon>
        <taxon>Pseudomonadati</taxon>
        <taxon>Campylobacterota</taxon>
        <taxon>Epsilonproteobacteria</taxon>
        <taxon>Campylobacterales</taxon>
        <taxon>Helicobacteraceae</taxon>
        <taxon>Helicobacter</taxon>
    </lineage>
</organism>
<sequence>MLKLKIENSFKRDVKIAYKQGLKQDEIEPIIHKLLSQELLEPKYKDHKLQGDLKDFRECHIKPDLLLIYQVKQDSLHLVRIGSHSHLFK</sequence>
<dbReference type="PANTHER" id="PTHR40588">
    <property type="entry name" value="MRNA INTERFERASE TOXIN YAFQ"/>
    <property type="match status" value="1"/>
</dbReference>
<keyword evidence="1" id="KW-1277">Toxin-antitoxin system</keyword>
<proteinExistence type="inferred from homology"/>
<dbReference type="EMBL" id="CP019645">
    <property type="protein sequence ID" value="AQQ59336.1"/>
    <property type="molecule type" value="Genomic_DNA"/>
</dbReference>
<dbReference type="RefSeq" id="WP_077388390.1">
    <property type="nucleotide sequence ID" value="NZ_CP019645.1"/>
</dbReference>
<dbReference type="Pfam" id="PF15738">
    <property type="entry name" value="YafQ_toxin"/>
    <property type="match status" value="1"/>
</dbReference>
<name>A0A1Q2LFY7_9HELI</name>
<dbReference type="AlphaFoldDB" id="A0A1Q2LFY7"/>
<accession>A0A1Q2LFY7</accession>
<protein>
    <recommendedName>
        <fullName evidence="6">Type II toxin-antitoxin system YafQ family toxin</fullName>
    </recommendedName>
</protein>
<evidence type="ECO:0000256" key="2">
    <source>
        <dbReference type="ARBA" id="ARBA00061366"/>
    </source>
</evidence>
<dbReference type="InterPro" id="IPR004386">
    <property type="entry name" value="Toxin_YafQ-like"/>
</dbReference>
<dbReference type="InterPro" id="IPR035093">
    <property type="entry name" value="RelE/ParE_toxin_dom_sf"/>
</dbReference>
<dbReference type="InterPro" id="IPR007712">
    <property type="entry name" value="RelE/ParE_toxin"/>
</dbReference>
<dbReference type="Gene3D" id="3.30.2310.20">
    <property type="entry name" value="RelE-like"/>
    <property type="match status" value="1"/>
</dbReference>
<dbReference type="PIRSF" id="PIRSF006156">
    <property type="entry name" value="YafQ"/>
    <property type="match status" value="1"/>
</dbReference>
<evidence type="ECO:0000256" key="3">
    <source>
        <dbReference type="PIRSR" id="PIRSR006156-1"/>
    </source>
</evidence>
<dbReference type="PANTHER" id="PTHR40588:SF1">
    <property type="entry name" value="MRNA INTERFERASE TOXIN YAFQ"/>
    <property type="match status" value="1"/>
</dbReference>
<comment type="similarity">
    <text evidence="2">Belongs to the RelE toxin family. YafQ subfamily.</text>
</comment>
<evidence type="ECO:0000313" key="5">
    <source>
        <dbReference type="Proteomes" id="UP000188298"/>
    </source>
</evidence>
<evidence type="ECO:0000256" key="1">
    <source>
        <dbReference type="ARBA" id="ARBA00022649"/>
    </source>
</evidence>
<dbReference type="GO" id="GO:0006415">
    <property type="term" value="P:translational termination"/>
    <property type="evidence" value="ECO:0007669"/>
    <property type="project" value="TreeGrafter"/>
</dbReference>
<evidence type="ECO:0000313" key="4">
    <source>
        <dbReference type="EMBL" id="AQQ59336.1"/>
    </source>
</evidence>
<dbReference type="KEGG" id="hbl:XJ32_03665"/>
<dbReference type="Proteomes" id="UP000188298">
    <property type="component" value="Chromosome"/>
</dbReference>
<dbReference type="SUPFAM" id="SSF143011">
    <property type="entry name" value="RelE-like"/>
    <property type="match status" value="1"/>
</dbReference>
<reference evidence="4 5" key="1">
    <citation type="submission" date="2017-02" db="EMBL/GenBank/DDBJ databases">
        <title>Whole genome sequencing of Helicobacter bilis strain AAQJH.</title>
        <authorList>
            <person name="Conlan S."/>
            <person name="Thomas P.J."/>
            <person name="Mullikin J."/>
            <person name="Palmore T.N."/>
            <person name="Frank K.M."/>
            <person name="Segre J.A."/>
        </authorList>
    </citation>
    <scope>NUCLEOTIDE SEQUENCE [LARGE SCALE GENOMIC DNA]</scope>
    <source>
        <strain evidence="4 5">AAQJH</strain>
    </source>
</reference>
<dbReference type="GO" id="GO:0004521">
    <property type="term" value="F:RNA endonuclease activity"/>
    <property type="evidence" value="ECO:0007669"/>
    <property type="project" value="TreeGrafter"/>
</dbReference>
<dbReference type="NCBIfam" id="TIGR02385">
    <property type="entry name" value="RelE_StbE"/>
    <property type="match status" value="1"/>
</dbReference>
<dbReference type="NCBIfam" id="TIGR00053">
    <property type="entry name" value="YafQ family addiction module toxin"/>
    <property type="match status" value="1"/>
</dbReference>